<dbReference type="EMBL" id="JBFOHK010000001">
    <property type="protein sequence ID" value="MEW9571383.1"/>
    <property type="molecule type" value="Genomic_DNA"/>
</dbReference>
<evidence type="ECO:0000313" key="3">
    <source>
        <dbReference type="Proteomes" id="UP001556220"/>
    </source>
</evidence>
<keyword evidence="1" id="KW-0472">Membrane</keyword>
<feature type="transmembrane region" description="Helical" evidence="1">
    <location>
        <begin position="91"/>
        <end position="112"/>
    </location>
</feature>
<feature type="transmembrane region" description="Helical" evidence="1">
    <location>
        <begin position="327"/>
        <end position="352"/>
    </location>
</feature>
<organism evidence="2 3">
    <name type="scientific">Rhodanobacter lycopersici</name>
    <dbReference type="NCBI Taxonomy" id="3162487"/>
    <lineage>
        <taxon>Bacteria</taxon>
        <taxon>Pseudomonadati</taxon>
        <taxon>Pseudomonadota</taxon>
        <taxon>Gammaproteobacteria</taxon>
        <taxon>Lysobacterales</taxon>
        <taxon>Rhodanobacteraceae</taxon>
        <taxon>Rhodanobacter</taxon>
    </lineage>
</organism>
<sequence length="507" mass="56678">MKMLGREWLARAFAWIIACVALFNTLFFVLRTANPVIRSDDWYSLDVFVRKAMEGSLGFADFFTRRYVDDHAQPLLKLVQLIEWRWFDLDYSIGAIVGVIAAAVCALILYRVVTTADEGNPVDAHRFVAWVTLTAVLLSLNSADIWAWPLVALGYVTLVPVLLFMWVVWHAWRSHRYLLLVAGTLVLCVVADDVALITVVSTVVALLFLAWRGPAQPRHSIGKMIAVMVVCTVLVRVAYAFAPLLDGTPAASLATRLAALYGDLRKGDGWQWVSVPFSLSVASTNPFEQLPAQAWDIVQMLLATCLLVAHGAFWWRALHGRHNLPTFMAMCLMLFAYGLLAGIILVRVSLFGSSYLGEDRYVEFYQFNLVALLLMWAGTRMLAPSTPAWRRWVTLRIPMLGCTALLLLQIPLTHAAWQQRRYGLPYYARMATQVAQLAGDATQTKDCLPELVVCHWPLARRRAVLLLLSQHRLNVLSPKVQARHVFLPRVNGPLESPASAAASEVVP</sequence>
<feature type="transmembrane region" description="Helical" evidence="1">
    <location>
        <begin position="395"/>
        <end position="417"/>
    </location>
</feature>
<feature type="transmembrane region" description="Helical" evidence="1">
    <location>
        <begin position="221"/>
        <end position="242"/>
    </location>
</feature>
<comment type="caution">
    <text evidence="2">The sequence shown here is derived from an EMBL/GenBank/DDBJ whole genome shotgun (WGS) entry which is preliminary data.</text>
</comment>
<proteinExistence type="predicted"/>
<dbReference type="Proteomes" id="UP001556220">
    <property type="component" value="Unassembled WGS sequence"/>
</dbReference>
<feature type="transmembrane region" description="Helical" evidence="1">
    <location>
        <begin position="150"/>
        <end position="172"/>
    </location>
</feature>
<evidence type="ECO:0000313" key="2">
    <source>
        <dbReference type="EMBL" id="MEW9571383.1"/>
    </source>
</evidence>
<name>A0ABV3QC19_9GAMM</name>
<keyword evidence="1" id="KW-0812">Transmembrane</keyword>
<accession>A0ABV3QC19</accession>
<feature type="transmembrane region" description="Helical" evidence="1">
    <location>
        <begin position="297"/>
        <end position="315"/>
    </location>
</feature>
<feature type="transmembrane region" description="Helical" evidence="1">
    <location>
        <begin position="178"/>
        <end position="209"/>
    </location>
</feature>
<evidence type="ECO:0000256" key="1">
    <source>
        <dbReference type="SAM" id="Phobius"/>
    </source>
</evidence>
<keyword evidence="3" id="KW-1185">Reference proteome</keyword>
<reference evidence="2 3" key="1">
    <citation type="submission" date="2024-06" db="EMBL/GenBank/DDBJ databases">
        <authorList>
            <person name="Woo H."/>
        </authorList>
    </citation>
    <scope>NUCLEOTIDE SEQUENCE [LARGE SCALE GENOMIC DNA]</scope>
    <source>
        <strain evidence="2 3">Si-c</strain>
    </source>
</reference>
<protein>
    <submittedName>
        <fullName evidence="2">Uncharacterized protein</fullName>
    </submittedName>
</protein>
<feature type="transmembrane region" description="Helical" evidence="1">
    <location>
        <begin position="364"/>
        <end position="383"/>
    </location>
</feature>
<keyword evidence="1" id="KW-1133">Transmembrane helix</keyword>
<gene>
    <name evidence="2" type="ORF">ABQJ54_06450</name>
</gene>
<feature type="transmembrane region" description="Helical" evidence="1">
    <location>
        <begin position="12"/>
        <end position="30"/>
    </location>
</feature>
<dbReference type="RefSeq" id="WP_367853425.1">
    <property type="nucleotide sequence ID" value="NZ_JBFOHK010000001.1"/>
</dbReference>